<dbReference type="InterPro" id="IPR058925">
    <property type="entry name" value="zf-C2H2_AcuF"/>
</dbReference>
<evidence type="ECO:0000259" key="5">
    <source>
        <dbReference type="Pfam" id="PF24883"/>
    </source>
</evidence>
<protein>
    <submittedName>
        <fullName evidence="7">Ankyrin</fullName>
    </submittedName>
</protein>
<feature type="domain" description="GPI inositol-deacylase winged helix" evidence="4">
    <location>
        <begin position="866"/>
        <end position="944"/>
    </location>
</feature>
<dbReference type="Proteomes" id="UP000800092">
    <property type="component" value="Unassembled WGS sequence"/>
</dbReference>
<reference evidence="7" key="1">
    <citation type="journal article" date="2020" name="Stud. Mycol.">
        <title>101 Dothideomycetes genomes: a test case for predicting lifestyles and emergence of pathogens.</title>
        <authorList>
            <person name="Haridas S."/>
            <person name="Albert R."/>
            <person name="Binder M."/>
            <person name="Bloem J."/>
            <person name="Labutti K."/>
            <person name="Salamov A."/>
            <person name="Andreopoulos B."/>
            <person name="Baker S."/>
            <person name="Barry K."/>
            <person name="Bills G."/>
            <person name="Bluhm B."/>
            <person name="Cannon C."/>
            <person name="Castanera R."/>
            <person name="Culley D."/>
            <person name="Daum C."/>
            <person name="Ezra D."/>
            <person name="Gonzalez J."/>
            <person name="Henrissat B."/>
            <person name="Kuo A."/>
            <person name="Liang C."/>
            <person name="Lipzen A."/>
            <person name="Lutzoni F."/>
            <person name="Magnuson J."/>
            <person name="Mondo S."/>
            <person name="Nolan M."/>
            <person name="Ohm R."/>
            <person name="Pangilinan J."/>
            <person name="Park H.-J."/>
            <person name="Ramirez L."/>
            <person name="Alfaro M."/>
            <person name="Sun H."/>
            <person name="Tritt A."/>
            <person name="Yoshinaga Y."/>
            <person name="Zwiers L.-H."/>
            <person name="Turgeon B."/>
            <person name="Goodwin S."/>
            <person name="Spatafora J."/>
            <person name="Crous P."/>
            <person name="Grigoriev I."/>
        </authorList>
    </citation>
    <scope>NUCLEOTIDE SEQUENCE</scope>
    <source>
        <strain evidence="7">Tuck. ex Michener</strain>
    </source>
</reference>
<organism evidence="7 8">
    <name type="scientific">Viridothelium virens</name>
    <name type="common">Speckled blister lichen</name>
    <name type="synonym">Trypethelium virens</name>
    <dbReference type="NCBI Taxonomy" id="1048519"/>
    <lineage>
        <taxon>Eukaryota</taxon>
        <taxon>Fungi</taxon>
        <taxon>Dikarya</taxon>
        <taxon>Ascomycota</taxon>
        <taxon>Pezizomycotina</taxon>
        <taxon>Dothideomycetes</taxon>
        <taxon>Dothideomycetes incertae sedis</taxon>
        <taxon>Trypetheliales</taxon>
        <taxon>Trypetheliaceae</taxon>
        <taxon>Viridothelium</taxon>
    </lineage>
</organism>
<evidence type="ECO:0000259" key="4">
    <source>
        <dbReference type="Pfam" id="PF22939"/>
    </source>
</evidence>
<dbReference type="PRINTS" id="PR01415">
    <property type="entry name" value="ANKYRIN"/>
</dbReference>
<evidence type="ECO:0000313" key="8">
    <source>
        <dbReference type="Proteomes" id="UP000800092"/>
    </source>
</evidence>
<dbReference type="SUPFAM" id="SSF48403">
    <property type="entry name" value="Ankyrin repeat"/>
    <property type="match status" value="1"/>
</dbReference>
<dbReference type="PANTHER" id="PTHR10039:SF15">
    <property type="entry name" value="NACHT DOMAIN-CONTAINING PROTEIN"/>
    <property type="match status" value="1"/>
</dbReference>
<evidence type="ECO:0000256" key="1">
    <source>
        <dbReference type="ARBA" id="ARBA00022737"/>
    </source>
</evidence>
<dbReference type="InterPro" id="IPR036770">
    <property type="entry name" value="Ankyrin_rpt-contain_sf"/>
</dbReference>
<keyword evidence="2" id="KW-0040">ANK repeat</keyword>
<evidence type="ECO:0000259" key="6">
    <source>
        <dbReference type="Pfam" id="PF26082"/>
    </source>
</evidence>
<dbReference type="Pfam" id="PF24883">
    <property type="entry name" value="NPHP3_N"/>
    <property type="match status" value="1"/>
</dbReference>
<dbReference type="InterPro" id="IPR027417">
    <property type="entry name" value="P-loop_NTPase"/>
</dbReference>
<evidence type="ECO:0000256" key="3">
    <source>
        <dbReference type="SAM" id="MobiDB-lite"/>
    </source>
</evidence>
<feature type="repeat" description="ANK" evidence="2">
    <location>
        <begin position="1153"/>
        <end position="1185"/>
    </location>
</feature>
<keyword evidence="8" id="KW-1185">Reference proteome</keyword>
<feature type="region of interest" description="Disordered" evidence="3">
    <location>
        <begin position="106"/>
        <end position="130"/>
    </location>
</feature>
<dbReference type="Gene3D" id="1.25.40.20">
    <property type="entry name" value="Ankyrin repeat-containing domain"/>
    <property type="match status" value="1"/>
</dbReference>
<dbReference type="Pfam" id="PF22939">
    <property type="entry name" value="WHD_GPIID"/>
    <property type="match status" value="1"/>
</dbReference>
<dbReference type="InterPro" id="IPR056884">
    <property type="entry name" value="NPHP3-like_N"/>
</dbReference>
<dbReference type="PROSITE" id="PS50088">
    <property type="entry name" value="ANK_REPEAT"/>
    <property type="match status" value="3"/>
</dbReference>
<dbReference type="InterPro" id="IPR002110">
    <property type="entry name" value="Ankyrin_rpt"/>
</dbReference>
<sequence length="1215" mass="136179">MEQDRGSIRATARACLGGFSSLFDAINRATAENCKSMPPDKIEREFGRFKIWCGNLGALQSGNSSLDSRLRESTVLRINMLEHLATLDQTLIKSVEVVSGARLPLEKQPKPEEWSDGSSSEESDGDDEPPKELILHMVTIKEILDDLYKFSLRIRNISIRSSSNLRPMLFKEVDPETGIDKFTAYTEFDKRHVEDSLLQFRRDAAAKMKKNALEVAQITDADQYLISRLVTAINIRRKTLRYWQRHAQKLVELPKDAKEVIKPRPQPELRAAQVEVDVAPEKPERTRLSENEANRFDKRLDDGLETESVISYASTAVDSYLYGNDVDLPAPPTTALKEPEFLCPYCGIICPVRYGKHSTWRAHILHDLQPYICTYRQCNEENLLFSSSTAWLEHERLGHRRIWQCFEHADPEFSSRAAEHGNDITKTQILNLVEVSGSTIAETRTSCPFCFLEAPFNKKFEDHVASHMQAFAVYSLSRNISDPEENDTGSNESELARTQGFGSLDSITRGPLQFDSHPLSNATSDVDGQAFRSPSSSIWNAGSPVDDGFATTALTVRQDLKHHEEIIQWLSPANFHGQYHDIISRRQPGTAQWFLDSEDFNEWLQGSHKILFCPGIPGSGKTVIAAVAIEYLCQTTHSDNIGVAFLFCNWKTQVDQSVPDLLAAIAKQLVQSRPHIAAPVTGIYDRHLERGTKPSLDELMQVLLSICSSYSTVYVVVDALDECSSQDRVQRRLINKLCSLQASRDVRLLFTSRSIPRIVAELKPNHLTLEVRASEEDIKRYFIGQIPRLPDSIQHNEFLLSDMFTEIVKAADGMFLLARLHFDSFLDKRNKQQVLSTLDKLMKKPAELGEVHDEEIKRIDRQHEEDRLLARRTLCWISYAQRPLTTTELCNALAIIPDDQVVDVDNPYDLKTEDIISVCAGLVTVDDEGGIIHFTHYTARDYLERIRLNWNPTAQEAIAVAFLTYLSFHRFKSGSCPSDESFKQRRAENQFLDYSAHHWSEHVRPVQQSDLVSQLAITLLRCDKLVDSVIQAASVPVSKFDGHSKDFPSGTKGLHLTARYGLQHLTQRLLVSKLGDSNIEVDPRDSYDRTPMSYAAEGGHETVVKLLVDAGADVNAKGGWYGNALQAASLHGYEAVVKLLLEKGADVNTQGGKYGDALQAGSRNGHEVVVKLLLDAGADVNAQGGEHNNALQVASLWGHEAVVKLLLDAGAVGQV</sequence>
<dbReference type="AlphaFoldDB" id="A0A6A6H7K0"/>
<feature type="domain" description="Nephrocystin 3-like N-terminal" evidence="5">
    <location>
        <begin position="589"/>
        <end position="753"/>
    </location>
</feature>
<proteinExistence type="predicted"/>
<feature type="repeat" description="ANK" evidence="2">
    <location>
        <begin position="1123"/>
        <end position="1152"/>
    </location>
</feature>
<evidence type="ECO:0000313" key="7">
    <source>
        <dbReference type="EMBL" id="KAF2233972.1"/>
    </source>
</evidence>
<dbReference type="SUPFAM" id="SSF52540">
    <property type="entry name" value="P-loop containing nucleoside triphosphate hydrolases"/>
    <property type="match status" value="1"/>
</dbReference>
<dbReference type="OrthoDB" id="6133115at2759"/>
<dbReference type="Gene3D" id="3.40.50.300">
    <property type="entry name" value="P-loop containing nucleotide triphosphate hydrolases"/>
    <property type="match status" value="1"/>
</dbReference>
<dbReference type="Pfam" id="PF12796">
    <property type="entry name" value="Ank_2"/>
    <property type="match status" value="1"/>
</dbReference>
<feature type="repeat" description="ANK" evidence="2">
    <location>
        <begin position="1087"/>
        <end position="1119"/>
    </location>
</feature>
<name>A0A6A6H7K0_VIRVR</name>
<dbReference type="Pfam" id="PF13637">
    <property type="entry name" value="Ank_4"/>
    <property type="match status" value="1"/>
</dbReference>
<dbReference type="SMART" id="SM00248">
    <property type="entry name" value="ANK"/>
    <property type="match status" value="4"/>
</dbReference>
<dbReference type="PROSITE" id="PS50297">
    <property type="entry name" value="ANK_REP_REGION"/>
    <property type="match status" value="2"/>
</dbReference>
<dbReference type="EMBL" id="ML991802">
    <property type="protein sequence ID" value="KAF2233972.1"/>
    <property type="molecule type" value="Genomic_DNA"/>
</dbReference>
<evidence type="ECO:0000256" key="2">
    <source>
        <dbReference type="PROSITE-ProRule" id="PRU00023"/>
    </source>
</evidence>
<dbReference type="InterPro" id="IPR054471">
    <property type="entry name" value="GPIID_WHD"/>
</dbReference>
<keyword evidence="1" id="KW-0677">Repeat</keyword>
<dbReference type="PANTHER" id="PTHR10039">
    <property type="entry name" value="AMELOGENIN"/>
    <property type="match status" value="1"/>
</dbReference>
<accession>A0A6A6H7K0</accession>
<dbReference type="Pfam" id="PF26082">
    <property type="entry name" value="zf-C2H2_AcuF"/>
    <property type="match status" value="1"/>
</dbReference>
<gene>
    <name evidence="7" type="ORF">EV356DRAFT_184277</name>
</gene>
<feature type="domain" description="Oxidoreductase acuF-like C2H2 type zinc-finger" evidence="6">
    <location>
        <begin position="340"/>
        <end position="368"/>
    </location>
</feature>